<accession>A0A517VMV6</accession>
<dbReference type="KEGG" id="gax:Pan161_60550"/>
<organism evidence="2 3">
    <name type="scientific">Gimesia algae</name>
    <dbReference type="NCBI Taxonomy" id="2527971"/>
    <lineage>
        <taxon>Bacteria</taxon>
        <taxon>Pseudomonadati</taxon>
        <taxon>Planctomycetota</taxon>
        <taxon>Planctomycetia</taxon>
        <taxon>Planctomycetales</taxon>
        <taxon>Planctomycetaceae</taxon>
        <taxon>Gimesia</taxon>
    </lineage>
</organism>
<dbReference type="Proteomes" id="UP000316855">
    <property type="component" value="Chromosome"/>
</dbReference>
<protein>
    <submittedName>
        <fullName evidence="2">Uncharacterized protein</fullName>
    </submittedName>
</protein>
<evidence type="ECO:0000313" key="3">
    <source>
        <dbReference type="Proteomes" id="UP000316855"/>
    </source>
</evidence>
<gene>
    <name evidence="2" type="ORF">Pan161_60550</name>
</gene>
<keyword evidence="3" id="KW-1185">Reference proteome</keyword>
<proteinExistence type="predicted"/>
<name>A0A517VMV6_9PLAN</name>
<evidence type="ECO:0000256" key="1">
    <source>
        <dbReference type="SAM" id="MobiDB-lite"/>
    </source>
</evidence>
<dbReference type="AlphaFoldDB" id="A0A517VMV6"/>
<dbReference type="RefSeq" id="WP_145232264.1">
    <property type="nucleotide sequence ID" value="NZ_CP036343.1"/>
</dbReference>
<dbReference type="OrthoDB" id="288054at2"/>
<reference evidence="2 3" key="1">
    <citation type="submission" date="2019-02" db="EMBL/GenBank/DDBJ databases">
        <title>Deep-cultivation of Planctomycetes and their phenomic and genomic characterization uncovers novel biology.</title>
        <authorList>
            <person name="Wiegand S."/>
            <person name="Jogler M."/>
            <person name="Boedeker C."/>
            <person name="Pinto D."/>
            <person name="Vollmers J."/>
            <person name="Rivas-Marin E."/>
            <person name="Kohn T."/>
            <person name="Peeters S.H."/>
            <person name="Heuer A."/>
            <person name="Rast P."/>
            <person name="Oberbeckmann S."/>
            <person name="Bunk B."/>
            <person name="Jeske O."/>
            <person name="Meyerdierks A."/>
            <person name="Storesund J.E."/>
            <person name="Kallscheuer N."/>
            <person name="Luecker S."/>
            <person name="Lage O.M."/>
            <person name="Pohl T."/>
            <person name="Merkel B.J."/>
            <person name="Hornburger P."/>
            <person name="Mueller R.-W."/>
            <person name="Bruemmer F."/>
            <person name="Labrenz M."/>
            <person name="Spormann A.M."/>
            <person name="Op den Camp H."/>
            <person name="Overmann J."/>
            <person name="Amann R."/>
            <person name="Jetten M.S.M."/>
            <person name="Mascher T."/>
            <person name="Medema M.H."/>
            <person name="Devos D.P."/>
            <person name="Kaster A.-K."/>
            <person name="Ovreas L."/>
            <person name="Rohde M."/>
            <person name="Galperin M.Y."/>
            <person name="Jogler C."/>
        </authorList>
    </citation>
    <scope>NUCLEOTIDE SEQUENCE [LARGE SCALE GENOMIC DNA]</scope>
    <source>
        <strain evidence="2 3">Pan161</strain>
    </source>
</reference>
<feature type="region of interest" description="Disordered" evidence="1">
    <location>
        <begin position="40"/>
        <end position="61"/>
    </location>
</feature>
<dbReference type="EMBL" id="CP036343">
    <property type="protein sequence ID" value="QDT94359.1"/>
    <property type="molecule type" value="Genomic_DNA"/>
</dbReference>
<sequence length="120" mass="13632">MLHPEVAFRSCEHCLKYIYSEDTGELQTFRGEPVERVLPAPCHNPKHPKGCPKGTPENPKTLSLKNQKAYQHWRECKATGNFPDDDIVRHNAAILQDMADSAAEQKQFQLFSMMMTGKGM</sequence>
<evidence type="ECO:0000313" key="2">
    <source>
        <dbReference type="EMBL" id="QDT94359.1"/>
    </source>
</evidence>